<organism evidence="3 4">
    <name type="scientific">Owenia fusiformis</name>
    <name type="common">Polychaete worm</name>
    <dbReference type="NCBI Taxonomy" id="6347"/>
    <lineage>
        <taxon>Eukaryota</taxon>
        <taxon>Metazoa</taxon>
        <taxon>Spiralia</taxon>
        <taxon>Lophotrochozoa</taxon>
        <taxon>Annelida</taxon>
        <taxon>Polychaeta</taxon>
        <taxon>Sedentaria</taxon>
        <taxon>Canalipalpata</taxon>
        <taxon>Sabellida</taxon>
        <taxon>Oweniida</taxon>
        <taxon>Oweniidae</taxon>
        <taxon>Owenia</taxon>
    </lineage>
</organism>
<sequence length="476" mass="55034">MKAYIFLIAGSMVMFSMYYNNPFSNIGYSYVNSGFRDTIAGSKNIKSGYEETNSGYKDTNSGYKDINPGYKDTNFGYKDTNSGNEDTNSRNEETNSRYKDTNSRNEESNSGYKDTNSRNEESNSEYKNRDLGEKNTNIWDVEISDNDTNVIEIISDNYWEHFKKDCKNGTLCSLNRPTIVKYKHNTNPCIKPEDCVTIITKTGNRLEEVINMTKSIRNYYPKIQIVIINDEPLALEAYRGKYDTKIAHDFEFFLQKTNNVTYKKLEGDIGLSKGRNIAANLSSTKYVFVMDDDVRFTQLTNLSKLVEVLENTDLSISCAKYSNTYFGILRFKELKGGMFNQLKAGKYSYNELRRFPKCYSLDVCQNVFLANREHLLKIGGWDASLKTKEHSDFFINVKYHGYKVAMCYGVSLFHDSKENDLLRSSRLDTFVKYARKYSSKWNISQIRGKSIMDRYHRAMTKKSDDTKIHLKKSGEK</sequence>
<dbReference type="InterPro" id="IPR001173">
    <property type="entry name" value="Glyco_trans_2-like"/>
</dbReference>
<proteinExistence type="predicted"/>
<comment type="caution">
    <text evidence="3">The sequence shown here is derived from an EMBL/GenBank/DDBJ whole genome shotgun (WGS) entry which is preliminary data.</text>
</comment>
<feature type="compositionally biased region" description="Basic and acidic residues" evidence="1">
    <location>
        <begin position="115"/>
        <end position="129"/>
    </location>
</feature>
<feature type="compositionally biased region" description="Basic and acidic residues" evidence="1">
    <location>
        <begin position="87"/>
        <end position="107"/>
    </location>
</feature>
<evidence type="ECO:0000313" key="3">
    <source>
        <dbReference type="EMBL" id="CAH1795084.1"/>
    </source>
</evidence>
<dbReference type="PANTHER" id="PTHR15046:SF3">
    <property type="entry name" value="BETA-1,4 N-ACETYLGALACTOSAMINYLTRANSFERASE 2-LIKE"/>
    <property type="match status" value="1"/>
</dbReference>
<feature type="domain" description="Glycosyltransferase 2-like" evidence="2">
    <location>
        <begin position="197"/>
        <end position="333"/>
    </location>
</feature>
<dbReference type="AlphaFoldDB" id="A0A8J1U6G9"/>
<keyword evidence="4" id="KW-1185">Reference proteome</keyword>
<evidence type="ECO:0000313" key="4">
    <source>
        <dbReference type="Proteomes" id="UP000749559"/>
    </source>
</evidence>
<dbReference type="EMBL" id="CAIIXF020000009">
    <property type="protein sequence ID" value="CAH1795084.1"/>
    <property type="molecule type" value="Genomic_DNA"/>
</dbReference>
<reference evidence="3" key="1">
    <citation type="submission" date="2022-03" db="EMBL/GenBank/DDBJ databases">
        <authorList>
            <person name="Martin C."/>
        </authorList>
    </citation>
    <scope>NUCLEOTIDE SEQUENCE</scope>
</reference>
<dbReference type="SUPFAM" id="SSF53448">
    <property type="entry name" value="Nucleotide-diphospho-sugar transferases"/>
    <property type="match status" value="1"/>
</dbReference>
<evidence type="ECO:0000256" key="1">
    <source>
        <dbReference type="SAM" id="MobiDB-lite"/>
    </source>
</evidence>
<dbReference type="PANTHER" id="PTHR15046">
    <property type="entry name" value="GLYCO_TRANS_2-LIKE DOMAIN-CONTAINING PROTEIN"/>
    <property type="match status" value="1"/>
</dbReference>
<gene>
    <name evidence="3" type="ORF">OFUS_LOCUS19672</name>
</gene>
<accession>A0A8J1U6G9</accession>
<feature type="region of interest" description="Disordered" evidence="1">
    <location>
        <begin position="46"/>
        <end position="129"/>
    </location>
</feature>
<dbReference type="Gene3D" id="3.90.550.10">
    <property type="entry name" value="Spore Coat Polysaccharide Biosynthesis Protein SpsA, Chain A"/>
    <property type="match status" value="1"/>
</dbReference>
<name>A0A8J1U6G9_OWEFU</name>
<dbReference type="OrthoDB" id="2139606at2759"/>
<dbReference type="Proteomes" id="UP000749559">
    <property type="component" value="Unassembled WGS sequence"/>
</dbReference>
<feature type="compositionally biased region" description="Polar residues" evidence="1">
    <location>
        <begin position="50"/>
        <end position="62"/>
    </location>
</feature>
<dbReference type="InterPro" id="IPR029044">
    <property type="entry name" value="Nucleotide-diphossugar_trans"/>
</dbReference>
<dbReference type="CDD" id="cd00761">
    <property type="entry name" value="Glyco_tranf_GTA_type"/>
    <property type="match status" value="1"/>
</dbReference>
<evidence type="ECO:0000259" key="2">
    <source>
        <dbReference type="Pfam" id="PF00535"/>
    </source>
</evidence>
<dbReference type="Pfam" id="PF00535">
    <property type="entry name" value="Glycos_transf_2"/>
    <property type="match status" value="1"/>
</dbReference>
<protein>
    <recommendedName>
        <fullName evidence="2">Glycosyltransferase 2-like domain-containing protein</fullName>
    </recommendedName>
</protein>